<evidence type="ECO:0000313" key="2">
    <source>
        <dbReference type="Proteomes" id="UP000434957"/>
    </source>
</evidence>
<organism evidence="1 2">
    <name type="scientific">Phytophthora rubi</name>
    <dbReference type="NCBI Taxonomy" id="129364"/>
    <lineage>
        <taxon>Eukaryota</taxon>
        <taxon>Sar</taxon>
        <taxon>Stramenopiles</taxon>
        <taxon>Oomycota</taxon>
        <taxon>Peronosporomycetes</taxon>
        <taxon>Peronosporales</taxon>
        <taxon>Peronosporaceae</taxon>
        <taxon>Phytophthora</taxon>
    </lineage>
</organism>
<dbReference type="EMBL" id="QXFT01012588">
    <property type="protein sequence ID" value="KAE9259224.1"/>
    <property type="molecule type" value="Genomic_DNA"/>
</dbReference>
<keyword evidence="2" id="KW-1185">Reference proteome</keyword>
<reference evidence="1 2" key="1">
    <citation type="submission" date="2018-08" db="EMBL/GenBank/DDBJ databases">
        <title>Genomic investigation of the strawberry pathogen Phytophthora fragariae indicates pathogenicity is determined by transcriptional variation in three key races.</title>
        <authorList>
            <person name="Adams T.M."/>
            <person name="Armitage A.D."/>
            <person name="Sobczyk M.K."/>
            <person name="Bates H.J."/>
            <person name="Dunwell J.M."/>
            <person name="Nellist C.F."/>
            <person name="Harrison R.J."/>
        </authorList>
    </citation>
    <scope>NUCLEOTIDE SEQUENCE [LARGE SCALE GENOMIC DNA]</scope>
    <source>
        <strain evidence="1 2">SCRP333</strain>
    </source>
</reference>
<gene>
    <name evidence="1" type="ORF">PR003_g34878</name>
</gene>
<dbReference type="InterPro" id="IPR052980">
    <property type="entry name" value="Crinkler_effector"/>
</dbReference>
<dbReference type="PANTHER" id="PTHR33129:SF3">
    <property type="entry name" value="HOT SPOT (RHS) PROTEIN, PUTATIVE-RELATED"/>
    <property type="match status" value="1"/>
</dbReference>
<comment type="caution">
    <text evidence="1">The sequence shown here is derived from an EMBL/GenBank/DDBJ whole genome shotgun (WGS) entry which is preliminary data.</text>
</comment>
<feature type="non-terminal residue" evidence="1">
    <location>
        <position position="157"/>
    </location>
</feature>
<proteinExistence type="predicted"/>
<accession>A0A6A4AL37</accession>
<dbReference type="Proteomes" id="UP000434957">
    <property type="component" value="Unassembled WGS sequence"/>
</dbReference>
<sequence length="157" mass="18099">MVVFTSPSDEWFRINETDEDLLFMPLWTSDELQEAALVLELGLDDDEIDRRVHVFGGAARFCLSRDASEVTLAQEKLVELIIREIRDGAGVQGLLFEETTEDTRNILLHLEPLPDEKRYATIKLASSFVRTKLEQYLRMLEIIAREQLRKSLTDDSL</sequence>
<dbReference type="AlphaFoldDB" id="A0A6A4AL37"/>
<protein>
    <submittedName>
        <fullName evidence="1">Uncharacterized protein</fullName>
    </submittedName>
</protein>
<dbReference type="PANTHER" id="PTHR33129">
    <property type="entry name" value="PROTEIN KINASE DOMAIN-CONTAINING PROTEIN-RELATED"/>
    <property type="match status" value="1"/>
</dbReference>
<name>A0A6A4AL37_9STRA</name>
<evidence type="ECO:0000313" key="1">
    <source>
        <dbReference type="EMBL" id="KAE9259224.1"/>
    </source>
</evidence>